<sequence>MKQVPIKKLRQKMIKKVTTFALILLLLSVIALPALGKDDNSDDETNFIIPDHGYTVDYYRSYGEPVMQVSVTGDPEFNRGETAELKVKIANCGVIDGFQRLNANQKRINDSIEETTALQELDEEKECTTAKDIEATLQSETKYIEVEATSSVQSVEELETGHTSTLSYTIKIDGDTPAGNYELLLPVTYEYQSNVRTLTADVINLGVTGMDYVRDYNTKTETLRIPVSIKNKPKLEVTNVSGSLVQGESKVIEVTYKNARESVAKDALARIIVMSPLSTEKSIVRLGDMGPGEEKTARFEIAADRGAVVKNYGINSEIKYVGEDGETSFSEKMKVNVPLEATETKFSITGIAIILIILIALYQIGNTHRKRNKNNKKASGDENE</sequence>
<dbReference type="KEGG" id="mls:MSLAZ_0058"/>
<keyword evidence="1" id="KW-0472">Membrane</keyword>
<keyword evidence="1" id="KW-0812">Transmembrane</keyword>
<dbReference type="STRING" id="1434111.MSLAZ_0058"/>
<reference evidence="2 3" key="1">
    <citation type="submission" date="2014-07" db="EMBL/GenBank/DDBJ databases">
        <title>Methanogenic archaea and the global carbon cycle.</title>
        <authorList>
            <person name="Henriksen J.R."/>
            <person name="Luke J."/>
            <person name="Reinhart S."/>
            <person name="Benedict M.N."/>
            <person name="Youngblut N.D."/>
            <person name="Metcalf M.E."/>
            <person name="Whitaker R.J."/>
            <person name="Metcalf W.W."/>
        </authorList>
    </citation>
    <scope>NUCLEOTIDE SEQUENCE [LARGE SCALE GENOMIC DNA]</scope>
    <source>
        <strain evidence="2 3">Z-7289</strain>
    </source>
</reference>
<dbReference type="Proteomes" id="UP000033072">
    <property type="component" value="Chromosome"/>
</dbReference>
<dbReference type="GeneID" id="24804726"/>
<dbReference type="PANTHER" id="PTHR35902:SF3">
    <property type="entry name" value="NPCBM-ASSOCIATED, NEW3 DOMAIN OF ALPHA-GALACTOSIDASE"/>
    <property type="match status" value="1"/>
</dbReference>
<dbReference type="RefSeq" id="WP_048124039.1">
    <property type="nucleotide sequence ID" value="NZ_CP009515.1"/>
</dbReference>
<dbReference type="HOGENOM" id="CLU_028008_0_0_2"/>
<dbReference type="AlphaFoldDB" id="A0A0E3RYM9"/>
<evidence type="ECO:0000313" key="2">
    <source>
        <dbReference type="EMBL" id="AKB73319.1"/>
    </source>
</evidence>
<dbReference type="PANTHER" id="PTHR35902">
    <property type="entry name" value="S-LAYER DOMAIN-LIKE PROTEIN-RELATED"/>
    <property type="match status" value="1"/>
</dbReference>
<keyword evidence="3" id="KW-1185">Reference proteome</keyword>
<dbReference type="OrthoDB" id="56770at2157"/>
<dbReference type="PATRIC" id="fig|1434111.4.peg.69"/>
<accession>A0A0E3RYM9</accession>
<feature type="transmembrane region" description="Helical" evidence="1">
    <location>
        <begin position="346"/>
        <end position="364"/>
    </location>
</feature>
<name>A0A0E3RYM9_9EURY</name>
<dbReference type="EMBL" id="CP009515">
    <property type="protein sequence ID" value="AKB73319.1"/>
    <property type="molecule type" value="Genomic_DNA"/>
</dbReference>
<proteinExistence type="predicted"/>
<gene>
    <name evidence="2" type="ORF">MSLAZ_0058</name>
</gene>
<evidence type="ECO:0000256" key="1">
    <source>
        <dbReference type="SAM" id="Phobius"/>
    </source>
</evidence>
<organism evidence="2 3">
    <name type="scientific">Methanosarcina lacustris Z-7289</name>
    <dbReference type="NCBI Taxonomy" id="1434111"/>
    <lineage>
        <taxon>Archaea</taxon>
        <taxon>Methanobacteriati</taxon>
        <taxon>Methanobacteriota</taxon>
        <taxon>Stenosarchaea group</taxon>
        <taxon>Methanomicrobia</taxon>
        <taxon>Methanosarcinales</taxon>
        <taxon>Methanosarcinaceae</taxon>
        <taxon>Methanosarcina</taxon>
    </lineage>
</organism>
<evidence type="ECO:0008006" key="4">
    <source>
        <dbReference type="Google" id="ProtNLM"/>
    </source>
</evidence>
<keyword evidence="1" id="KW-1133">Transmembrane helix</keyword>
<evidence type="ECO:0000313" key="3">
    <source>
        <dbReference type="Proteomes" id="UP000033072"/>
    </source>
</evidence>
<protein>
    <recommendedName>
        <fullName evidence="4">NPCBM-associated, NEW3 domain of alpha-galactosidase</fullName>
    </recommendedName>
</protein>